<keyword evidence="2" id="KW-1185">Reference proteome</keyword>
<name>A0A2K1QCS9_9GAMM</name>
<sequence length="62" mass="7065">MMNTRHGAPEITGLNPFFPELNETELREFRARLKGALSPESFRKLFVCTFDSEVSDSGDKDE</sequence>
<evidence type="ECO:0000313" key="1">
    <source>
        <dbReference type="EMBL" id="PNS12835.1"/>
    </source>
</evidence>
<reference evidence="2" key="1">
    <citation type="submission" date="2017-09" db="EMBL/GenBank/DDBJ databases">
        <authorList>
            <person name="Palmer M."/>
            <person name="Steenkamp E.T."/>
            <person name="Coetzee M.P."/>
            <person name="Avontuur J.R."/>
            <person name="Van Zyl E."/>
            <person name="Chan W.-Y."/>
            <person name="Blom J."/>
            <person name="Venter S.N."/>
        </authorList>
    </citation>
    <scope>NUCLEOTIDE SEQUENCE [LARGE SCALE GENOMIC DNA]</scope>
    <source>
        <strain evidence="2">QC88-366</strain>
    </source>
</reference>
<accession>A0A2K1QCS9</accession>
<dbReference type="AlphaFoldDB" id="A0A2K1QCS9"/>
<organism evidence="1 2">
    <name type="scientific">Mixta theicola</name>
    <dbReference type="NCBI Taxonomy" id="1458355"/>
    <lineage>
        <taxon>Bacteria</taxon>
        <taxon>Pseudomonadati</taxon>
        <taxon>Pseudomonadota</taxon>
        <taxon>Gammaproteobacteria</taxon>
        <taxon>Enterobacterales</taxon>
        <taxon>Erwiniaceae</taxon>
        <taxon>Mixta</taxon>
    </lineage>
</organism>
<evidence type="ECO:0000313" key="2">
    <source>
        <dbReference type="Proteomes" id="UP000236345"/>
    </source>
</evidence>
<protein>
    <submittedName>
        <fullName evidence="1">Uncharacterized protein</fullName>
    </submittedName>
</protein>
<gene>
    <name evidence="1" type="ORF">COO59_02635</name>
</gene>
<dbReference type="Proteomes" id="UP000236345">
    <property type="component" value="Unassembled WGS sequence"/>
</dbReference>
<proteinExistence type="predicted"/>
<comment type="caution">
    <text evidence="1">The sequence shown here is derived from an EMBL/GenBank/DDBJ whole genome shotgun (WGS) entry which is preliminary data.</text>
</comment>
<dbReference type="EMBL" id="NWUO01000002">
    <property type="protein sequence ID" value="PNS12835.1"/>
    <property type="molecule type" value="Genomic_DNA"/>
</dbReference>